<comment type="similarity">
    <text evidence="1">Belongs to the UPF0065 (bug) family.</text>
</comment>
<evidence type="ECO:0000313" key="4">
    <source>
        <dbReference type="Proteomes" id="UP001501706"/>
    </source>
</evidence>
<protein>
    <submittedName>
        <fullName evidence="3">Tripartite tricarboxylate transporter substrate binding protein</fullName>
    </submittedName>
</protein>
<sequence length="327" mass="34751">MHSTIRRAGFVLALTACVLSPAVQAQDDYPTRPVKLIVPIAPGSVTDVVLRAATPALAQQLGQPIVVENRPGASGIVGAEACAKAPADGYTLCAVYHATMSFNPFMFEKLPYDPARDFTPINRLFYVTEGLVVPAALPVRSVAELRAYAKAHPDAVNFGTLGSGSLQELLVAWLNREWGTRMVGVPYKGGGPIANAVTAGEIQLAQMGLGNFIGLIQSGQLRAIAVAGGQRSPQLPDVPTMAESGLGGFPSRPWWGIAAPAGTPSGIVARIHRAFTAVFQDPKMVEVMQTRYVESALDTPEQFVRFLAQDRQAAGMLVELARVPKQP</sequence>
<dbReference type="EMBL" id="BAAAEN010000021">
    <property type="protein sequence ID" value="GAA0522135.1"/>
    <property type="molecule type" value="Genomic_DNA"/>
</dbReference>
<name>A0ABN1CMG7_9BURK</name>
<gene>
    <name evidence="3" type="ORF">GCM10009097_44570</name>
</gene>
<evidence type="ECO:0000313" key="3">
    <source>
        <dbReference type="EMBL" id="GAA0522135.1"/>
    </source>
</evidence>
<comment type="caution">
    <text evidence="3">The sequence shown here is derived from an EMBL/GenBank/DDBJ whole genome shotgun (WGS) entry which is preliminary data.</text>
</comment>
<dbReference type="PIRSF" id="PIRSF017082">
    <property type="entry name" value="YflP"/>
    <property type="match status" value="1"/>
</dbReference>
<accession>A0ABN1CMG7</accession>
<dbReference type="Pfam" id="PF03401">
    <property type="entry name" value="TctC"/>
    <property type="match status" value="1"/>
</dbReference>
<dbReference type="RefSeq" id="WP_343928220.1">
    <property type="nucleotide sequence ID" value="NZ_BAAAEN010000021.1"/>
</dbReference>
<keyword evidence="2" id="KW-0732">Signal</keyword>
<proteinExistence type="inferred from homology"/>
<organism evidence="3 4">
    <name type="scientific">Pigmentiphaga daeguensis</name>
    <dbReference type="NCBI Taxonomy" id="414049"/>
    <lineage>
        <taxon>Bacteria</taxon>
        <taxon>Pseudomonadati</taxon>
        <taxon>Pseudomonadota</taxon>
        <taxon>Betaproteobacteria</taxon>
        <taxon>Burkholderiales</taxon>
        <taxon>Alcaligenaceae</taxon>
        <taxon>Pigmentiphaga</taxon>
    </lineage>
</organism>
<reference evidence="3 4" key="1">
    <citation type="journal article" date="2019" name="Int. J. Syst. Evol. Microbiol.">
        <title>The Global Catalogue of Microorganisms (GCM) 10K type strain sequencing project: providing services to taxonomists for standard genome sequencing and annotation.</title>
        <authorList>
            <consortium name="The Broad Institute Genomics Platform"/>
            <consortium name="The Broad Institute Genome Sequencing Center for Infectious Disease"/>
            <person name="Wu L."/>
            <person name="Ma J."/>
        </authorList>
    </citation>
    <scope>NUCLEOTIDE SEQUENCE [LARGE SCALE GENOMIC DNA]</scope>
    <source>
        <strain evidence="3 4">JCM 14330</strain>
    </source>
</reference>
<dbReference type="Gene3D" id="3.40.190.10">
    <property type="entry name" value="Periplasmic binding protein-like II"/>
    <property type="match status" value="1"/>
</dbReference>
<dbReference type="Proteomes" id="UP001501706">
    <property type="component" value="Unassembled WGS sequence"/>
</dbReference>
<dbReference type="Gene3D" id="3.40.190.150">
    <property type="entry name" value="Bordetella uptake gene, domain 1"/>
    <property type="match status" value="1"/>
</dbReference>
<evidence type="ECO:0000256" key="1">
    <source>
        <dbReference type="ARBA" id="ARBA00006987"/>
    </source>
</evidence>
<feature type="chain" id="PRO_5045317671" evidence="2">
    <location>
        <begin position="26"/>
        <end position="327"/>
    </location>
</feature>
<keyword evidence="4" id="KW-1185">Reference proteome</keyword>
<dbReference type="PANTHER" id="PTHR42928:SF5">
    <property type="entry name" value="BLR1237 PROTEIN"/>
    <property type="match status" value="1"/>
</dbReference>
<dbReference type="InterPro" id="IPR005064">
    <property type="entry name" value="BUG"/>
</dbReference>
<dbReference type="CDD" id="cd07012">
    <property type="entry name" value="PBP2_Bug_TTT"/>
    <property type="match status" value="1"/>
</dbReference>
<dbReference type="SUPFAM" id="SSF53850">
    <property type="entry name" value="Periplasmic binding protein-like II"/>
    <property type="match status" value="1"/>
</dbReference>
<evidence type="ECO:0000256" key="2">
    <source>
        <dbReference type="SAM" id="SignalP"/>
    </source>
</evidence>
<dbReference type="InterPro" id="IPR042100">
    <property type="entry name" value="Bug_dom1"/>
</dbReference>
<dbReference type="PANTHER" id="PTHR42928">
    <property type="entry name" value="TRICARBOXYLATE-BINDING PROTEIN"/>
    <property type="match status" value="1"/>
</dbReference>
<feature type="signal peptide" evidence="2">
    <location>
        <begin position="1"/>
        <end position="25"/>
    </location>
</feature>